<comment type="caution">
    <text evidence="6">The sequence shown here is derived from an EMBL/GenBank/DDBJ whole genome shotgun (WGS) entry which is preliminary data.</text>
</comment>
<dbReference type="InterPro" id="IPR036396">
    <property type="entry name" value="Cyt_P450_sf"/>
</dbReference>
<dbReference type="PRINTS" id="PR00463">
    <property type="entry name" value="EP450I"/>
</dbReference>
<keyword evidence="2 5" id="KW-0349">Heme</keyword>
<evidence type="ECO:0000256" key="1">
    <source>
        <dbReference type="ARBA" id="ARBA00001971"/>
    </source>
</evidence>
<dbReference type="InterPro" id="IPR002401">
    <property type="entry name" value="Cyt_P450_E_grp-I"/>
</dbReference>
<dbReference type="PANTHER" id="PTHR24305:SF85">
    <property type="entry name" value="P450, PUTATIVE (EUROFUNG)-RELATED"/>
    <property type="match status" value="1"/>
</dbReference>
<sequence length="324" mass="36058">MALAESLLSFGTLVSEVGFGAPFGFVAQGRDVAGLIKGMHDGLVPYGIMKYLVAKPENKNGFGTLMRFRDALIARRLQEMDEGTKVRFDLLQTFIDARDENGKPLPMEYIKAEVLVVLLAGADTTGTAFQGLVKCVLTNPSVYIKLMAELDAATRDDKLSSPVPLYEEVLAHCPYYLACVHEAMRLIPSAPTIFPHLVSRGGIELDGKHVPEGTEVTANTLLVQRDVNIHGEDADVFRPERWLESKEKAREYAKYSMTFGYGSRACLGQHVANMEMYKAPLQFFRTFRVKLCHVERPAKYEVKGGVACFEDMWITIERRPAGTV</sequence>
<keyword evidence="5" id="KW-0503">Monooxygenase</keyword>
<name>A0ABR1IGB3_9HYPO</name>
<evidence type="ECO:0000256" key="5">
    <source>
        <dbReference type="RuleBase" id="RU000461"/>
    </source>
</evidence>
<dbReference type="InterPro" id="IPR050121">
    <property type="entry name" value="Cytochrome_P450_monoxygenase"/>
</dbReference>
<keyword evidence="7" id="KW-1185">Reference proteome</keyword>
<evidence type="ECO:0000313" key="7">
    <source>
        <dbReference type="Proteomes" id="UP001498421"/>
    </source>
</evidence>
<evidence type="ECO:0000256" key="2">
    <source>
        <dbReference type="ARBA" id="ARBA00022617"/>
    </source>
</evidence>
<dbReference type="EMBL" id="JAZAVK010000007">
    <property type="protein sequence ID" value="KAK7432095.1"/>
    <property type="molecule type" value="Genomic_DNA"/>
</dbReference>
<dbReference type="Proteomes" id="UP001498421">
    <property type="component" value="Unassembled WGS sequence"/>
</dbReference>
<comment type="cofactor">
    <cofactor evidence="1">
        <name>heme</name>
        <dbReference type="ChEBI" id="CHEBI:30413"/>
    </cofactor>
</comment>
<dbReference type="Pfam" id="PF00067">
    <property type="entry name" value="p450"/>
    <property type="match status" value="1"/>
</dbReference>
<dbReference type="PANTHER" id="PTHR24305">
    <property type="entry name" value="CYTOCHROME P450"/>
    <property type="match status" value="1"/>
</dbReference>
<organism evidence="6 7">
    <name type="scientific">Neonectria magnoliae</name>
    <dbReference type="NCBI Taxonomy" id="2732573"/>
    <lineage>
        <taxon>Eukaryota</taxon>
        <taxon>Fungi</taxon>
        <taxon>Dikarya</taxon>
        <taxon>Ascomycota</taxon>
        <taxon>Pezizomycotina</taxon>
        <taxon>Sordariomycetes</taxon>
        <taxon>Hypocreomycetidae</taxon>
        <taxon>Hypocreales</taxon>
        <taxon>Nectriaceae</taxon>
        <taxon>Neonectria</taxon>
    </lineage>
</organism>
<comment type="similarity">
    <text evidence="5">Belongs to the cytochrome P450 family.</text>
</comment>
<gene>
    <name evidence="6" type="ORF">QQZ08_001385</name>
</gene>
<evidence type="ECO:0000313" key="6">
    <source>
        <dbReference type="EMBL" id="KAK7432095.1"/>
    </source>
</evidence>
<dbReference type="SUPFAM" id="SSF48264">
    <property type="entry name" value="Cytochrome P450"/>
    <property type="match status" value="1"/>
</dbReference>
<dbReference type="PRINTS" id="PR00385">
    <property type="entry name" value="P450"/>
</dbReference>
<protein>
    <submittedName>
        <fullName evidence="6">Uncharacterized protein</fullName>
    </submittedName>
</protein>
<reference evidence="6 7" key="1">
    <citation type="journal article" date="2025" name="Microbiol. Resour. Announc.">
        <title>Draft genome sequences for Neonectria magnoliae and Neonectria punicea, canker pathogens of Liriodendron tulipifera and Acer saccharum in West Virginia.</title>
        <authorList>
            <person name="Petronek H.M."/>
            <person name="Kasson M.T."/>
            <person name="Metheny A.M."/>
            <person name="Stauder C.M."/>
            <person name="Lovett B."/>
            <person name="Lynch S.C."/>
            <person name="Garnas J.R."/>
            <person name="Kasson L.R."/>
            <person name="Stajich J.E."/>
        </authorList>
    </citation>
    <scope>NUCLEOTIDE SEQUENCE [LARGE SCALE GENOMIC DNA]</scope>
    <source>
        <strain evidence="6 7">NRRL 64651</strain>
    </source>
</reference>
<dbReference type="PROSITE" id="PS00086">
    <property type="entry name" value="CYTOCHROME_P450"/>
    <property type="match status" value="1"/>
</dbReference>
<dbReference type="InterPro" id="IPR017972">
    <property type="entry name" value="Cyt_P450_CS"/>
</dbReference>
<accession>A0ABR1IGB3</accession>
<dbReference type="InterPro" id="IPR001128">
    <property type="entry name" value="Cyt_P450"/>
</dbReference>
<keyword evidence="4 5" id="KW-0408">Iron</keyword>
<keyword evidence="5" id="KW-0560">Oxidoreductase</keyword>
<dbReference type="Gene3D" id="1.10.630.10">
    <property type="entry name" value="Cytochrome P450"/>
    <property type="match status" value="1"/>
</dbReference>
<evidence type="ECO:0000256" key="4">
    <source>
        <dbReference type="ARBA" id="ARBA00023004"/>
    </source>
</evidence>
<proteinExistence type="inferred from homology"/>
<evidence type="ECO:0000256" key="3">
    <source>
        <dbReference type="ARBA" id="ARBA00022723"/>
    </source>
</evidence>
<keyword evidence="3 5" id="KW-0479">Metal-binding</keyword>